<dbReference type="InterPro" id="IPR044898">
    <property type="entry name" value="CDI_dom_sf"/>
</dbReference>
<evidence type="ECO:0000313" key="5">
    <source>
        <dbReference type="EnsemblPlants" id="OBART09G12950.1"/>
    </source>
</evidence>
<sequence>MAAAAATVTAVQPAASSCGKRDGDNACVVDMPRKAKKGRSPPEEEVEAFLAAAESSVARRFAAKYNYDIVKDAPMDGRYEWVRIPAFFAMASDEANLCVEAFRCMWTC</sequence>
<dbReference type="Gene3D" id="4.10.365.10">
    <property type="entry name" value="p27"/>
    <property type="match status" value="1"/>
</dbReference>
<dbReference type="HOGENOM" id="CLU_175089_0_0_1"/>
<dbReference type="STRING" id="65489.A0A0D3H7R5"/>
<evidence type="ECO:0000256" key="3">
    <source>
        <dbReference type="SAM" id="MobiDB-lite"/>
    </source>
</evidence>
<keyword evidence="2" id="KW-0649">Protein kinase inhibitor</keyword>
<reference evidence="5" key="1">
    <citation type="journal article" date="2009" name="Rice">
        <title>De Novo Next Generation Sequencing of Plant Genomes.</title>
        <authorList>
            <person name="Rounsley S."/>
            <person name="Marri P.R."/>
            <person name="Yu Y."/>
            <person name="He R."/>
            <person name="Sisneros N."/>
            <person name="Goicoechea J.L."/>
            <person name="Lee S.J."/>
            <person name="Angelova A."/>
            <person name="Kudrna D."/>
            <person name="Luo M."/>
            <person name="Affourtit J."/>
            <person name="Desany B."/>
            <person name="Knight J."/>
            <person name="Niazi F."/>
            <person name="Egholm M."/>
            <person name="Wing R.A."/>
        </authorList>
    </citation>
    <scope>NUCLEOTIDE SEQUENCE [LARGE SCALE GENOMIC DNA]</scope>
    <source>
        <strain evidence="5">cv. IRGC 105608</strain>
    </source>
</reference>
<dbReference type="EnsemblPlants" id="OBART09G12950.1">
    <property type="protein sequence ID" value="OBART09G12950.1"/>
    <property type="gene ID" value="OBART09G12950"/>
</dbReference>
<proteinExistence type="inferred from homology"/>
<dbReference type="GO" id="GO:0005634">
    <property type="term" value="C:nucleus"/>
    <property type="evidence" value="ECO:0007669"/>
    <property type="project" value="InterPro"/>
</dbReference>
<dbReference type="Gramene" id="OBART09G12950.1">
    <property type="protein sequence ID" value="OBART09G12950.1"/>
    <property type="gene ID" value="OBART09G12950"/>
</dbReference>
<dbReference type="GO" id="GO:0004861">
    <property type="term" value="F:cyclin-dependent protein serine/threonine kinase inhibitor activity"/>
    <property type="evidence" value="ECO:0007669"/>
    <property type="project" value="InterPro"/>
</dbReference>
<feature type="region of interest" description="Disordered" evidence="3">
    <location>
        <begin position="1"/>
        <end position="22"/>
    </location>
</feature>
<dbReference type="GO" id="GO:0051726">
    <property type="term" value="P:regulation of cell cycle"/>
    <property type="evidence" value="ECO:0007669"/>
    <property type="project" value="InterPro"/>
</dbReference>
<comment type="similarity">
    <text evidence="1">Belongs to the CDI family. ICK/KRP subfamily.</text>
</comment>
<dbReference type="AlphaFoldDB" id="A0A0D3H7R5"/>
<dbReference type="PaxDb" id="65489-OBART09G12950.1"/>
<evidence type="ECO:0000259" key="4">
    <source>
        <dbReference type="Pfam" id="PF02234"/>
    </source>
</evidence>
<dbReference type="InterPro" id="IPR044275">
    <property type="entry name" value="KRP"/>
</dbReference>
<dbReference type="Proteomes" id="UP000026960">
    <property type="component" value="Chromosome 9"/>
</dbReference>
<feature type="compositionally biased region" description="Low complexity" evidence="3">
    <location>
        <begin position="1"/>
        <end position="15"/>
    </location>
</feature>
<evidence type="ECO:0000256" key="1">
    <source>
        <dbReference type="ARBA" id="ARBA00010274"/>
    </source>
</evidence>
<feature type="domain" description="Cyclin-dependent kinase inhibitor" evidence="4">
    <location>
        <begin position="41"/>
        <end position="84"/>
    </location>
</feature>
<organism evidence="5">
    <name type="scientific">Oryza barthii</name>
    <dbReference type="NCBI Taxonomy" id="65489"/>
    <lineage>
        <taxon>Eukaryota</taxon>
        <taxon>Viridiplantae</taxon>
        <taxon>Streptophyta</taxon>
        <taxon>Embryophyta</taxon>
        <taxon>Tracheophyta</taxon>
        <taxon>Spermatophyta</taxon>
        <taxon>Magnoliopsida</taxon>
        <taxon>Liliopsida</taxon>
        <taxon>Poales</taxon>
        <taxon>Poaceae</taxon>
        <taxon>BOP clade</taxon>
        <taxon>Oryzoideae</taxon>
        <taxon>Oryzeae</taxon>
        <taxon>Oryzinae</taxon>
        <taxon>Oryza</taxon>
    </lineage>
</organism>
<dbReference type="eggNOG" id="ENOG502RZHP">
    <property type="taxonomic scope" value="Eukaryota"/>
</dbReference>
<reference evidence="5" key="2">
    <citation type="submission" date="2015-03" db="UniProtKB">
        <authorList>
            <consortium name="EnsemblPlants"/>
        </authorList>
    </citation>
    <scope>IDENTIFICATION</scope>
</reference>
<accession>A0A0D3H7R5</accession>
<name>A0A0D3H7R5_9ORYZ</name>
<dbReference type="PANTHER" id="PTHR46776">
    <property type="entry name" value="CYCLIN-DEPENDENT KINASE INHIBITOR 4-RELATED"/>
    <property type="match status" value="1"/>
</dbReference>
<evidence type="ECO:0000313" key="6">
    <source>
        <dbReference type="Proteomes" id="UP000026960"/>
    </source>
</evidence>
<dbReference type="InterPro" id="IPR003175">
    <property type="entry name" value="CDI_dom"/>
</dbReference>
<protein>
    <recommendedName>
        <fullName evidence="4">Cyclin-dependent kinase inhibitor domain-containing protein</fullName>
    </recommendedName>
</protein>
<keyword evidence="6" id="KW-1185">Reference proteome</keyword>
<evidence type="ECO:0000256" key="2">
    <source>
        <dbReference type="ARBA" id="ARBA00023013"/>
    </source>
</evidence>
<dbReference type="Pfam" id="PF02234">
    <property type="entry name" value="CDI"/>
    <property type="match status" value="1"/>
</dbReference>